<dbReference type="PATRIC" id="fig|1440762.4.peg.2648"/>
<dbReference type="InterPro" id="IPR014985">
    <property type="entry name" value="WbqC"/>
</dbReference>
<dbReference type="Proteomes" id="UP000035481">
    <property type="component" value="Unassembled WGS sequence"/>
</dbReference>
<accession>A0A0G9GYS7</accession>
<evidence type="ECO:0000313" key="2">
    <source>
        <dbReference type="Proteomes" id="UP000035481"/>
    </source>
</evidence>
<evidence type="ECO:0000313" key="1">
    <source>
        <dbReference type="EMBL" id="KLD62695.1"/>
    </source>
</evidence>
<dbReference type="Pfam" id="PF08889">
    <property type="entry name" value="WbqC"/>
    <property type="match status" value="1"/>
</dbReference>
<dbReference type="AlphaFoldDB" id="A0A0G9GYS7"/>
<proteinExistence type="predicted"/>
<organism evidence="1 2">
    <name type="scientific">Dyella japonica DSM 16301</name>
    <dbReference type="NCBI Taxonomy" id="1440762"/>
    <lineage>
        <taxon>Bacteria</taxon>
        <taxon>Pseudomonadati</taxon>
        <taxon>Pseudomonadota</taxon>
        <taxon>Gammaproteobacteria</taxon>
        <taxon>Lysobacterales</taxon>
        <taxon>Rhodanobacteraceae</taxon>
        <taxon>Dyella</taxon>
    </lineage>
</organism>
<dbReference type="RefSeq" id="WP_046972622.1">
    <property type="nucleotide sequence ID" value="NZ_JPLA01000042.1"/>
</dbReference>
<reference evidence="1 2" key="1">
    <citation type="journal article" date="2015" name="Antonie Van Leeuwenhoek">
        <title>A phylogenomic and molecular marker based taxonomic framework for the order Xanthomonadales: proposal to transfer the families Algiphilaceae and Solimonadaceae to the order Nevskiales ord. nov. and to create a new family within the order Xanthomonadales, the family Rhodanobacteraceae fam. nov., containing the genus Rhodanobacter and its closest relatives.</title>
        <authorList>
            <person name="Naushad S."/>
            <person name="Adeolu M."/>
            <person name="Wong S."/>
            <person name="Sohail M."/>
            <person name="Schellhorn H.E."/>
            <person name="Gupta R.S."/>
        </authorList>
    </citation>
    <scope>NUCLEOTIDE SEQUENCE [LARGE SCALE GENOMIC DNA]</scope>
    <source>
        <strain evidence="1 2">DSM 16301</strain>
    </source>
</reference>
<name>A0A0G9GYS7_9GAMM</name>
<dbReference type="EMBL" id="JPLA01000042">
    <property type="protein sequence ID" value="KLD62695.1"/>
    <property type="molecule type" value="Genomic_DNA"/>
</dbReference>
<protein>
    <recommendedName>
        <fullName evidence="3">WbqC-like protein</fullName>
    </recommendedName>
</protein>
<gene>
    <name evidence="1" type="ORF">Y882_14620</name>
</gene>
<sequence length="229" mass="26708">MRAAIIQSSYIPWKGYFDLIHEVDTFIFLDDVQFTTRDWRTRNRIKTANGPQWLTIPVGNRTDQLIHEVEIKDSTWQRKHWASIRHNYGKAPFFKDYEAFFAEVYLERDWTSLSALNQGLIRRIATECLGIKTVIRDSREFPAEGKRQDRLISILQHAGASHYISGPSARNYIDPLQFEAAGITLSYHDYPSYPVYPQLYPPFEHAVSILDLLFNTGPQASYFTWGWRG</sequence>
<dbReference type="STRING" id="1440762.Y882_14620"/>
<evidence type="ECO:0008006" key="3">
    <source>
        <dbReference type="Google" id="ProtNLM"/>
    </source>
</evidence>
<dbReference type="OrthoDB" id="3611744at2"/>
<comment type="caution">
    <text evidence="1">The sequence shown here is derived from an EMBL/GenBank/DDBJ whole genome shotgun (WGS) entry which is preliminary data.</text>
</comment>